<dbReference type="EMBL" id="VSSQ01034938">
    <property type="protein sequence ID" value="MPM87024.1"/>
    <property type="molecule type" value="Genomic_DNA"/>
</dbReference>
<accession>A0A645DCB8</accession>
<dbReference type="AlphaFoldDB" id="A0A645DCB8"/>
<evidence type="ECO:0000256" key="1">
    <source>
        <dbReference type="SAM" id="Phobius"/>
    </source>
</evidence>
<protein>
    <submittedName>
        <fullName evidence="2">Uncharacterized protein</fullName>
    </submittedName>
</protein>
<feature type="transmembrane region" description="Helical" evidence="1">
    <location>
        <begin position="41"/>
        <end position="63"/>
    </location>
</feature>
<name>A0A645DCB8_9ZZZZ</name>
<keyword evidence="1" id="KW-0472">Membrane</keyword>
<reference evidence="2" key="1">
    <citation type="submission" date="2019-08" db="EMBL/GenBank/DDBJ databases">
        <authorList>
            <person name="Kucharzyk K."/>
            <person name="Murdoch R.W."/>
            <person name="Higgins S."/>
            <person name="Loffler F."/>
        </authorList>
    </citation>
    <scope>NUCLEOTIDE SEQUENCE</scope>
</reference>
<evidence type="ECO:0000313" key="2">
    <source>
        <dbReference type="EMBL" id="MPM87024.1"/>
    </source>
</evidence>
<keyword evidence="1" id="KW-1133">Transmembrane helix</keyword>
<sequence>MQADLDEHRFRYRKGVLSIDEDIEAVLPFFLDGYFCYDRQFFSLFFSMIHFLHPFGESHLLLYMQNTKGTKRMFEIPGAR</sequence>
<proteinExistence type="predicted"/>
<keyword evidence="1" id="KW-0812">Transmembrane</keyword>
<gene>
    <name evidence="2" type="ORF">SDC9_134117</name>
</gene>
<organism evidence="2">
    <name type="scientific">bioreactor metagenome</name>
    <dbReference type="NCBI Taxonomy" id="1076179"/>
    <lineage>
        <taxon>unclassified sequences</taxon>
        <taxon>metagenomes</taxon>
        <taxon>ecological metagenomes</taxon>
    </lineage>
</organism>
<comment type="caution">
    <text evidence="2">The sequence shown here is derived from an EMBL/GenBank/DDBJ whole genome shotgun (WGS) entry which is preliminary data.</text>
</comment>